<proteinExistence type="predicted"/>
<evidence type="ECO:0000313" key="2">
    <source>
        <dbReference type="EMBL" id="MDG5975769.1"/>
    </source>
</evidence>
<dbReference type="PANTHER" id="PTHR33164:SF43">
    <property type="entry name" value="HTH-TYPE TRANSCRIPTIONAL REPRESSOR YETL"/>
    <property type="match status" value="1"/>
</dbReference>
<dbReference type="SUPFAM" id="SSF46785">
    <property type="entry name" value="Winged helix' DNA-binding domain"/>
    <property type="match status" value="1"/>
</dbReference>
<dbReference type="GO" id="GO:0003700">
    <property type="term" value="F:DNA-binding transcription factor activity"/>
    <property type="evidence" value="ECO:0007669"/>
    <property type="project" value="InterPro"/>
</dbReference>
<dbReference type="OrthoDB" id="188700at2"/>
<dbReference type="RefSeq" id="WP_068166795.1">
    <property type="nucleotide sequence ID" value="NZ_AOGK01000008.1"/>
</dbReference>
<dbReference type="EMBL" id="AOGK01000008">
    <property type="protein sequence ID" value="MDG5975769.1"/>
    <property type="molecule type" value="Genomic_DNA"/>
</dbReference>
<dbReference type="AlphaFoldDB" id="A0A9X4SA01"/>
<dbReference type="Gene3D" id="1.10.10.10">
    <property type="entry name" value="Winged helix-like DNA-binding domain superfamily/Winged helix DNA-binding domain"/>
    <property type="match status" value="1"/>
</dbReference>
<dbReference type="SMART" id="SM00347">
    <property type="entry name" value="HTH_MARR"/>
    <property type="match status" value="1"/>
</dbReference>
<feature type="domain" description="HTH marR-type" evidence="1">
    <location>
        <begin position="10"/>
        <end position="144"/>
    </location>
</feature>
<dbReference type="InterPro" id="IPR000835">
    <property type="entry name" value="HTH_MarR-typ"/>
</dbReference>
<keyword evidence="3" id="KW-1185">Reference proteome</keyword>
<reference evidence="2" key="1">
    <citation type="submission" date="2013-01" db="EMBL/GenBank/DDBJ databases">
        <title>Genome draft of Hydrogenophaga taeniospiralis 2K1.</title>
        <authorList>
            <person name="Gomila M."/>
            <person name="Lalucat J."/>
        </authorList>
    </citation>
    <scope>NUCLEOTIDE SEQUENCE</scope>
    <source>
        <strain evidence="2">CCUG 15921</strain>
    </source>
</reference>
<evidence type="ECO:0000313" key="3">
    <source>
        <dbReference type="Proteomes" id="UP001152876"/>
    </source>
</evidence>
<comment type="caution">
    <text evidence="2">The sequence shown here is derived from an EMBL/GenBank/DDBJ whole genome shotgun (WGS) entry which is preliminary data.</text>
</comment>
<dbReference type="InterPro" id="IPR036388">
    <property type="entry name" value="WH-like_DNA-bd_sf"/>
</dbReference>
<dbReference type="PRINTS" id="PR00598">
    <property type="entry name" value="HTHMARR"/>
</dbReference>
<name>A0A9X4SA01_9BURK</name>
<protein>
    <submittedName>
        <fullName evidence="2">MarR family transcriptional regulator</fullName>
    </submittedName>
</protein>
<gene>
    <name evidence="2" type="ORF">H010_10926</name>
</gene>
<dbReference type="InterPro" id="IPR036390">
    <property type="entry name" value="WH_DNA-bd_sf"/>
</dbReference>
<dbReference type="Pfam" id="PF12802">
    <property type="entry name" value="MarR_2"/>
    <property type="match status" value="1"/>
</dbReference>
<sequence>MSPTKPSPAKSEVLERLHSLVTCFHRHMHEAVRGDGDGLALMEARALNFLARHEGSSQRELVLHSGRDKAQIARIVKTLHERGLLESAPDPQDGRCQRLRLTPEGHTMHRRMQQHRMRFEQALTRGFDAAELASLQAQLERMMANVEKP</sequence>
<organism evidence="2 3">
    <name type="scientific">Hydrogenophaga taeniospiralis CCUG 15921</name>
    <dbReference type="NCBI Taxonomy" id="1281780"/>
    <lineage>
        <taxon>Bacteria</taxon>
        <taxon>Pseudomonadati</taxon>
        <taxon>Pseudomonadota</taxon>
        <taxon>Betaproteobacteria</taxon>
        <taxon>Burkholderiales</taxon>
        <taxon>Comamonadaceae</taxon>
        <taxon>Hydrogenophaga</taxon>
    </lineage>
</organism>
<evidence type="ECO:0000259" key="1">
    <source>
        <dbReference type="PROSITE" id="PS50995"/>
    </source>
</evidence>
<dbReference type="PROSITE" id="PS50995">
    <property type="entry name" value="HTH_MARR_2"/>
    <property type="match status" value="1"/>
</dbReference>
<dbReference type="Proteomes" id="UP001152876">
    <property type="component" value="Unassembled WGS sequence"/>
</dbReference>
<dbReference type="InterPro" id="IPR039422">
    <property type="entry name" value="MarR/SlyA-like"/>
</dbReference>
<dbReference type="PANTHER" id="PTHR33164">
    <property type="entry name" value="TRANSCRIPTIONAL REGULATOR, MARR FAMILY"/>
    <property type="match status" value="1"/>
</dbReference>
<dbReference type="GO" id="GO:0006950">
    <property type="term" value="P:response to stress"/>
    <property type="evidence" value="ECO:0007669"/>
    <property type="project" value="TreeGrafter"/>
</dbReference>
<accession>A0A9X4SA01</accession>